<dbReference type="InterPro" id="IPR021327">
    <property type="entry name" value="DUF2934"/>
</dbReference>
<dbReference type="EMBL" id="SJZB01000043">
    <property type="protein sequence ID" value="TCJ12390.1"/>
    <property type="molecule type" value="Genomic_DNA"/>
</dbReference>
<dbReference type="Pfam" id="PF11154">
    <property type="entry name" value="DUF2934"/>
    <property type="match status" value="1"/>
</dbReference>
<gene>
    <name evidence="1" type="ORF">EZJ19_12425</name>
</gene>
<dbReference type="AlphaFoldDB" id="A0A4R1B4J8"/>
<proteinExistence type="predicted"/>
<accession>A0A4R1B4J8</accession>
<sequence>MIAVAAYHRAEKRGFAPGYELQDWLDAEAEISAMLGSDAS</sequence>
<comment type="caution">
    <text evidence="1">The sequence shown here is derived from an EMBL/GenBank/DDBJ whole genome shotgun (WGS) entry which is preliminary data.</text>
</comment>
<dbReference type="OrthoDB" id="8538784at2"/>
<protein>
    <submittedName>
        <fullName evidence="1">DUF2934 domain-containing protein</fullName>
    </submittedName>
</protein>
<dbReference type="Proteomes" id="UP000295443">
    <property type="component" value="Unassembled WGS sequence"/>
</dbReference>
<evidence type="ECO:0000313" key="2">
    <source>
        <dbReference type="Proteomes" id="UP000295443"/>
    </source>
</evidence>
<name>A0A4R1B4J8_9PROT</name>
<keyword evidence="2" id="KW-1185">Reference proteome</keyword>
<reference evidence="1 2" key="1">
    <citation type="submission" date="2019-03" db="EMBL/GenBank/DDBJ databases">
        <title>Genome sequence of Thiobacillaceae bacterium LSR1, a sulfur-oxidizing bacterium isolated from freshwater sediment.</title>
        <authorList>
            <person name="Li S."/>
        </authorList>
    </citation>
    <scope>NUCLEOTIDE SEQUENCE [LARGE SCALE GENOMIC DNA]</scope>
    <source>
        <strain evidence="1 2">LSR1</strain>
    </source>
</reference>
<organism evidence="1 2">
    <name type="scientific">Parasulfuritortus cantonensis</name>
    <dbReference type="NCBI Taxonomy" id="2528202"/>
    <lineage>
        <taxon>Bacteria</taxon>
        <taxon>Pseudomonadati</taxon>
        <taxon>Pseudomonadota</taxon>
        <taxon>Betaproteobacteria</taxon>
        <taxon>Nitrosomonadales</taxon>
        <taxon>Thiobacillaceae</taxon>
        <taxon>Parasulfuritortus</taxon>
    </lineage>
</organism>
<evidence type="ECO:0000313" key="1">
    <source>
        <dbReference type="EMBL" id="TCJ12390.1"/>
    </source>
</evidence>